<dbReference type="Gene3D" id="3.30.1780.10">
    <property type="entry name" value="ornithine cyclodeaminase, domain 1"/>
    <property type="match status" value="1"/>
</dbReference>
<evidence type="ECO:0000313" key="1">
    <source>
        <dbReference type="EMBL" id="UUX34121.1"/>
    </source>
</evidence>
<dbReference type="Proteomes" id="UP001315967">
    <property type="component" value="Chromosome"/>
</dbReference>
<dbReference type="InterPro" id="IPR003462">
    <property type="entry name" value="ODC_Mu_crystall"/>
</dbReference>
<evidence type="ECO:0000313" key="2">
    <source>
        <dbReference type="Proteomes" id="UP001315967"/>
    </source>
</evidence>
<dbReference type="EMBL" id="CP102453">
    <property type="protein sequence ID" value="UUX34121.1"/>
    <property type="molecule type" value="Genomic_DNA"/>
</dbReference>
<accession>A0ABY5P5V6</accession>
<dbReference type="PANTHER" id="PTHR13812">
    <property type="entry name" value="KETIMINE REDUCTASE MU-CRYSTALLIN"/>
    <property type="match status" value="1"/>
</dbReference>
<dbReference type="InterPro" id="IPR023401">
    <property type="entry name" value="ODC_N"/>
</dbReference>
<keyword evidence="2" id="KW-1185">Reference proteome</keyword>
<name>A0ABY5P5V6_9LACT</name>
<dbReference type="RefSeq" id="WP_313793624.1">
    <property type="nucleotide sequence ID" value="NZ_CP102453.1"/>
</dbReference>
<gene>
    <name evidence="1" type="ORF">NRE15_00175</name>
</gene>
<dbReference type="PANTHER" id="PTHR13812:SF19">
    <property type="entry name" value="KETIMINE REDUCTASE MU-CRYSTALLIN"/>
    <property type="match status" value="1"/>
</dbReference>
<dbReference type="InterPro" id="IPR036291">
    <property type="entry name" value="NAD(P)-bd_dom_sf"/>
</dbReference>
<proteinExistence type="predicted"/>
<dbReference type="SUPFAM" id="SSF51735">
    <property type="entry name" value="NAD(P)-binding Rossmann-fold domains"/>
    <property type="match status" value="1"/>
</dbReference>
<organism evidence="1 2">
    <name type="scientific">Fundicoccus culcitae</name>
    <dbReference type="NCBI Taxonomy" id="2969821"/>
    <lineage>
        <taxon>Bacteria</taxon>
        <taxon>Bacillati</taxon>
        <taxon>Bacillota</taxon>
        <taxon>Bacilli</taxon>
        <taxon>Lactobacillales</taxon>
        <taxon>Aerococcaceae</taxon>
        <taxon>Fundicoccus</taxon>
    </lineage>
</organism>
<protein>
    <submittedName>
        <fullName evidence="1">Ornithine cyclodeaminase family protein</fullName>
    </submittedName>
</protein>
<reference evidence="1 2" key="1">
    <citation type="submission" date="2022-08" db="EMBL/GenBank/DDBJ databases">
        <title>Aerococcaceae sp. nov isolated from spoiled eye mask.</title>
        <authorList>
            <person name="Zhou G."/>
            <person name="Xie X.-B."/>
            <person name="Shi Q.-S."/>
            <person name="Wang Y.-S."/>
            <person name="Wen X."/>
            <person name="Peng H."/>
            <person name="Yang X.-J."/>
            <person name="Tao H.-B."/>
            <person name="Huang X.-M."/>
        </authorList>
    </citation>
    <scope>NUCLEOTIDE SEQUENCE [LARGE SCALE GENOMIC DNA]</scope>
    <source>
        <strain evidence="2">DM20194951</strain>
    </source>
</reference>
<sequence length="332" mass="36082">MTKLLSQEMIKQLISMKEAVDIIDKTFIGIGEGTVVNPPKVNLDLGQTGGYPYYDGFVNAMPAYVGWNDSAGLKWVAGVAGERKAQGLPYINAMLLLIDPKLGEFVAVMDGTYISNLRTGAQTASALSTLTDKKHLTVGMFGSGVQARFQIEALVERFVIDRLVIWNHRRSTAEKYAEDVRSLVDGEVIVVDNPEDATKNDVVITVTGAHEPIITKEMIEPGTIVMPMGSFQEISDELILAADYLYVDHVYQALHRGALEHLTEKGLITPDDVTATIGEVAAGKVAVENLDDAITILIPIGMGAMDVAVGGEVYKKAVEQSIGEEFEFITYE</sequence>
<dbReference type="PIRSF" id="PIRSF001439">
    <property type="entry name" value="CryM"/>
    <property type="match status" value="1"/>
</dbReference>
<dbReference type="Pfam" id="PF02423">
    <property type="entry name" value="OCD_Mu_crystall"/>
    <property type="match status" value="1"/>
</dbReference>
<dbReference type="Gene3D" id="3.40.50.720">
    <property type="entry name" value="NAD(P)-binding Rossmann-like Domain"/>
    <property type="match status" value="1"/>
</dbReference>